<dbReference type="EMBL" id="JXDG01000042">
    <property type="protein sequence ID" value="KIH82820.1"/>
    <property type="molecule type" value="Genomic_DNA"/>
</dbReference>
<comment type="caution">
    <text evidence="1">The sequence shown here is derived from an EMBL/GenBank/DDBJ whole genome shotgun (WGS) entry which is preliminary data.</text>
</comment>
<dbReference type="AlphaFoldDB" id="A0A0C2I7C9"/>
<dbReference type="PATRIC" id="fig|226910.6.peg.3264"/>
<dbReference type="STRING" id="226910.UCMB321_3275"/>
<organism evidence="1 2">
    <name type="scientific">Pseudomonas batumici</name>
    <dbReference type="NCBI Taxonomy" id="226910"/>
    <lineage>
        <taxon>Bacteria</taxon>
        <taxon>Pseudomonadati</taxon>
        <taxon>Pseudomonadota</taxon>
        <taxon>Gammaproteobacteria</taxon>
        <taxon>Pseudomonadales</taxon>
        <taxon>Pseudomonadaceae</taxon>
        <taxon>Pseudomonas</taxon>
    </lineage>
</organism>
<sequence length="99" mass="10738">MAGGIGQDESKALLQTQGYNLHLVFSTGSGNKYLSDVDVLIQSEKGDALLSLNQVGPILYVQLPANKYRVVAKANGHEERRTVALNGKSIDTVNIHWSD</sequence>
<dbReference type="Proteomes" id="UP000031535">
    <property type="component" value="Unassembled WGS sequence"/>
</dbReference>
<reference evidence="1 2" key="1">
    <citation type="submission" date="2015-01" db="EMBL/GenBank/DDBJ databases">
        <title>Complete genome of Pseudomonas batumici UCM B-321 producer of the batumin antibiotic with strong antistaphilococcal and potential anticancer activity.</title>
        <authorList>
            <person name="Klochko V.V."/>
            <person name="Zelena L.B."/>
            <person name="Elena K.A."/>
            <person name="Reva O.N."/>
        </authorList>
    </citation>
    <scope>NUCLEOTIDE SEQUENCE [LARGE SCALE GENOMIC DNA]</scope>
    <source>
        <strain evidence="1 2">UCM B-321</strain>
    </source>
</reference>
<protein>
    <submittedName>
        <fullName evidence="1">Putative exported protein</fullName>
    </submittedName>
</protein>
<name>A0A0C2I7C9_9PSED</name>
<proteinExistence type="predicted"/>
<keyword evidence="2" id="KW-1185">Reference proteome</keyword>
<evidence type="ECO:0000313" key="1">
    <source>
        <dbReference type="EMBL" id="KIH82820.1"/>
    </source>
</evidence>
<accession>A0A0C2I7C9</accession>
<gene>
    <name evidence="1" type="ORF">UCMB321_3275</name>
</gene>
<evidence type="ECO:0000313" key="2">
    <source>
        <dbReference type="Proteomes" id="UP000031535"/>
    </source>
</evidence>